<evidence type="ECO:0008006" key="4">
    <source>
        <dbReference type="Google" id="ProtNLM"/>
    </source>
</evidence>
<evidence type="ECO:0000313" key="3">
    <source>
        <dbReference type="Proteomes" id="UP000663828"/>
    </source>
</evidence>
<evidence type="ECO:0000313" key="1">
    <source>
        <dbReference type="EMBL" id="CAF1447772.1"/>
    </source>
</evidence>
<keyword evidence="3" id="KW-1185">Reference proteome</keyword>
<dbReference type="Proteomes" id="UP000663852">
    <property type="component" value="Unassembled WGS sequence"/>
</dbReference>
<evidence type="ECO:0000313" key="2">
    <source>
        <dbReference type="EMBL" id="CAF1566700.1"/>
    </source>
</evidence>
<name>A0A815Y4Q0_ADIRI</name>
<accession>A0A815Y4Q0</accession>
<dbReference type="SUPFAM" id="SSF57414">
    <property type="entry name" value="Hairpin loop containing domain-like"/>
    <property type="match status" value="1"/>
</dbReference>
<comment type="caution">
    <text evidence="2">The sequence shown here is derived from an EMBL/GenBank/DDBJ whole genome shotgun (WGS) entry which is preliminary data.</text>
</comment>
<dbReference type="EMBL" id="CAJNOJ010000436">
    <property type="protein sequence ID" value="CAF1447772.1"/>
    <property type="molecule type" value="Genomic_DNA"/>
</dbReference>
<organism evidence="2 3">
    <name type="scientific">Adineta ricciae</name>
    <name type="common">Rotifer</name>
    <dbReference type="NCBI Taxonomy" id="249248"/>
    <lineage>
        <taxon>Eukaryota</taxon>
        <taxon>Metazoa</taxon>
        <taxon>Spiralia</taxon>
        <taxon>Gnathifera</taxon>
        <taxon>Rotifera</taxon>
        <taxon>Eurotatoria</taxon>
        <taxon>Bdelloidea</taxon>
        <taxon>Adinetida</taxon>
        <taxon>Adinetidae</taxon>
        <taxon>Adineta</taxon>
    </lineage>
</organism>
<reference evidence="2" key="1">
    <citation type="submission" date="2021-02" db="EMBL/GenBank/DDBJ databases">
        <authorList>
            <person name="Nowell W R."/>
        </authorList>
    </citation>
    <scope>NUCLEOTIDE SEQUENCE</scope>
</reference>
<dbReference type="AlphaFoldDB" id="A0A815Y4Q0"/>
<dbReference type="Proteomes" id="UP000663828">
    <property type="component" value="Unassembled WGS sequence"/>
</dbReference>
<proteinExistence type="predicted"/>
<dbReference type="EMBL" id="CAJNOR010005538">
    <property type="protein sequence ID" value="CAF1566700.1"/>
    <property type="molecule type" value="Genomic_DNA"/>
</dbReference>
<protein>
    <recommendedName>
        <fullName evidence="4">Apple domain-containing protein</fullName>
    </recommendedName>
</protein>
<sequence length="153" mass="18297">MQDIKSFTMTAMNGLEFQCANSTCLPFVTTTTLNILECQIHCLQQLQCKAITFQEKTGKCQSFINIVDQNNNFQEVLRQQPRHQQVQPQLQRAQHQLVRPQHQQVPHQLQQAQHRQHQARHQLVRPQYPRYQQMYQFVVRNKRNNYHFLCAEQ</sequence>
<gene>
    <name evidence="1" type="ORF">EDS130_LOCUS39322</name>
    <name evidence="2" type="ORF">XAT740_LOCUS44091</name>
</gene>